<dbReference type="PRINTS" id="PR00598">
    <property type="entry name" value="HTHMARR"/>
</dbReference>
<dbReference type="InterPro" id="IPR036390">
    <property type="entry name" value="WH_DNA-bd_sf"/>
</dbReference>
<organism evidence="3 4">
    <name type="scientific">Ectobacillus antri</name>
    <dbReference type="NCBI Taxonomy" id="2486280"/>
    <lineage>
        <taxon>Bacteria</taxon>
        <taxon>Bacillati</taxon>
        <taxon>Bacillota</taxon>
        <taxon>Bacilli</taxon>
        <taxon>Bacillales</taxon>
        <taxon>Bacillaceae</taxon>
        <taxon>Ectobacillus</taxon>
    </lineage>
</organism>
<sequence length="125" mass="14530">MFDVFRSFRIDIRKRFEDYLPINEFTVLRVLKEQGKKKVSHVATELQVSSSHITAASEKLIDKGLATRSRCDTDRRVVFLEVTEAGALLVEKMEALKRDYVKEKFSVLTDEELNMMLLAYRKLKG</sequence>
<dbReference type="PANTHER" id="PTHR33164:SF67">
    <property type="entry name" value="TRANSCRIPTIONAL REGULATOR, MARR FAMILY"/>
    <property type="match status" value="1"/>
</dbReference>
<evidence type="ECO:0000313" key="3">
    <source>
        <dbReference type="EMBL" id="MDG5754203.1"/>
    </source>
</evidence>
<keyword evidence="4" id="KW-1185">Reference proteome</keyword>
<protein>
    <submittedName>
        <fullName evidence="3">MarR family transcriptional regulator</fullName>
    </submittedName>
</protein>
<dbReference type="SUPFAM" id="SSF46785">
    <property type="entry name" value="Winged helix' DNA-binding domain"/>
    <property type="match status" value="1"/>
</dbReference>
<accession>A0ABT6H600</accession>
<dbReference type="InterPro" id="IPR039422">
    <property type="entry name" value="MarR/SlyA-like"/>
</dbReference>
<gene>
    <name evidence="3" type="ORF">P6P90_09500</name>
</gene>
<evidence type="ECO:0000256" key="1">
    <source>
        <dbReference type="ARBA" id="ARBA00023125"/>
    </source>
</evidence>
<dbReference type="Gene3D" id="1.10.10.10">
    <property type="entry name" value="Winged helix-like DNA-binding domain superfamily/Winged helix DNA-binding domain"/>
    <property type="match status" value="1"/>
</dbReference>
<proteinExistence type="predicted"/>
<dbReference type="SMART" id="SM00347">
    <property type="entry name" value="HTH_MARR"/>
    <property type="match status" value="1"/>
</dbReference>
<dbReference type="InterPro" id="IPR036388">
    <property type="entry name" value="WH-like_DNA-bd_sf"/>
</dbReference>
<dbReference type="Pfam" id="PF01047">
    <property type="entry name" value="MarR"/>
    <property type="match status" value="1"/>
</dbReference>
<reference evidence="3 4" key="1">
    <citation type="submission" date="2023-04" db="EMBL/GenBank/DDBJ databases">
        <title>Ectobacillus antri isolated from activated sludge.</title>
        <authorList>
            <person name="Yan P."/>
            <person name="Liu X."/>
        </authorList>
    </citation>
    <scope>NUCLEOTIDE SEQUENCE [LARGE SCALE GENOMIC DNA]</scope>
    <source>
        <strain evidence="3 4">C18H</strain>
    </source>
</reference>
<dbReference type="PROSITE" id="PS50995">
    <property type="entry name" value="HTH_MARR_2"/>
    <property type="match status" value="1"/>
</dbReference>
<dbReference type="PANTHER" id="PTHR33164">
    <property type="entry name" value="TRANSCRIPTIONAL REGULATOR, MARR FAMILY"/>
    <property type="match status" value="1"/>
</dbReference>
<name>A0ABT6H600_9BACI</name>
<dbReference type="RefSeq" id="WP_124563191.1">
    <property type="nucleotide sequence ID" value="NZ_JARRRY010000004.1"/>
</dbReference>
<evidence type="ECO:0000259" key="2">
    <source>
        <dbReference type="PROSITE" id="PS50995"/>
    </source>
</evidence>
<evidence type="ECO:0000313" key="4">
    <source>
        <dbReference type="Proteomes" id="UP001218246"/>
    </source>
</evidence>
<dbReference type="EMBL" id="JARULN010000007">
    <property type="protein sequence ID" value="MDG5754203.1"/>
    <property type="molecule type" value="Genomic_DNA"/>
</dbReference>
<comment type="caution">
    <text evidence="3">The sequence shown here is derived from an EMBL/GenBank/DDBJ whole genome shotgun (WGS) entry which is preliminary data.</text>
</comment>
<keyword evidence="1" id="KW-0238">DNA-binding</keyword>
<feature type="domain" description="HTH marR-type" evidence="2">
    <location>
        <begin position="1"/>
        <end position="125"/>
    </location>
</feature>
<dbReference type="InterPro" id="IPR000835">
    <property type="entry name" value="HTH_MarR-typ"/>
</dbReference>
<dbReference type="Proteomes" id="UP001218246">
    <property type="component" value="Unassembled WGS sequence"/>
</dbReference>